<dbReference type="InterPro" id="IPR002933">
    <property type="entry name" value="Peptidase_M20"/>
</dbReference>
<dbReference type="GO" id="GO:0046872">
    <property type="term" value="F:metal ion binding"/>
    <property type="evidence" value="ECO:0007669"/>
    <property type="project" value="UniProtKB-KW"/>
</dbReference>
<dbReference type="CDD" id="cd05666">
    <property type="entry name" value="M20_Acy1-like"/>
    <property type="match status" value="1"/>
</dbReference>
<comment type="cofactor">
    <cofactor evidence="2">
        <name>Mn(2+)</name>
        <dbReference type="ChEBI" id="CHEBI:29035"/>
    </cofactor>
    <text evidence="2">The Mn(2+) ion enhances activity.</text>
</comment>
<dbReference type="FunFam" id="3.30.70.360:FF:000001">
    <property type="entry name" value="N-acetyldiaminopimelate deacetylase"/>
    <property type="match status" value="1"/>
</dbReference>
<dbReference type="InterPro" id="IPR036264">
    <property type="entry name" value="Bact_exopeptidase_dim_dom"/>
</dbReference>
<dbReference type="GO" id="GO:0019877">
    <property type="term" value="P:diaminopimelate biosynthetic process"/>
    <property type="evidence" value="ECO:0007669"/>
    <property type="project" value="UniProtKB-ARBA"/>
</dbReference>
<feature type="binding site" evidence="2">
    <location>
        <position position="101"/>
    </location>
    <ligand>
        <name>Mn(2+)</name>
        <dbReference type="ChEBI" id="CHEBI:29035"/>
        <label>2</label>
    </ligand>
</feature>
<feature type="binding site" evidence="2">
    <location>
        <position position="136"/>
    </location>
    <ligand>
        <name>Mn(2+)</name>
        <dbReference type="ChEBI" id="CHEBI:29035"/>
        <label>2</label>
    </ligand>
</feature>
<dbReference type="EMBL" id="JAEDAO010000001">
    <property type="protein sequence ID" value="MBK0391914.1"/>
    <property type="molecule type" value="Genomic_DNA"/>
</dbReference>
<comment type="caution">
    <text evidence="4">The sequence shown here is derived from an EMBL/GenBank/DDBJ whole genome shotgun (WGS) entry which is preliminary data.</text>
</comment>
<dbReference type="Pfam" id="PF01546">
    <property type="entry name" value="Peptidase_M20"/>
    <property type="match status" value="1"/>
</dbReference>
<reference evidence="4" key="1">
    <citation type="submission" date="2020-12" db="EMBL/GenBank/DDBJ databases">
        <title>Ramlibacter sp. nov., isolated from a freshwater alga, Cryptomonas.</title>
        <authorList>
            <person name="Kim H.M."/>
            <person name="Jeon C.O."/>
        </authorList>
    </citation>
    <scope>NUCLEOTIDE SEQUENCE</scope>
    <source>
        <strain evidence="4">CrO1</strain>
    </source>
</reference>
<dbReference type="InterPro" id="IPR017439">
    <property type="entry name" value="Amidohydrolase"/>
</dbReference>
<dbReference type="PANTHER" id="PTHR11014:SF63">
    <property type="entry name" value="METALLOPEPTIDASE, PUTATIVE (AFU_ORTHOLOGUE AFUA_6G09600)-RELATED"/>
    <property type="match status" value="1"/>
</dbReference>
<dbReference type="NCBIfam" id="TIGR01891">
    <property type="entry name" value="amidohydrolases"/>
    <property type="match status" value="1"/>
</dbReference>
<dbReference type="PIRSF" id="PIRSF005962">
    <property type="entry name" value="Pept_M20D_amidohydro"/>
    <property type="match status" value="1"/>
</dbReference>
<dbReference type="RefSeq" id="WP_200786856.1">
    <property type="nucleotide sequence ID" value="NZ_JAEDAO010000001.1"/>
</dbReference>
<proteinExistence type="predicted"/>
<dbReference type="PANTHER" id="PTHR11014">
    <property type="entry name" value="PEPTIDASE M20 FAMILY MEMBER"/>
    <property type="match status" value="1"/>
</dbReference>
<keyword evidence="1" id="KW-0378">Hydrolase</keyword>
<keyword evidence="2" id="KW-0479">Metal-binding</keyword>
<feature type="binding site" evidence="2">
    <location>
        <position position="367"/>
    </location>
    <ligand>
        <name>Mn(2+)</name>
        <dbReference type="ChEBI" id="CHEBI:29035"/>
        <label>2</label>
    </ligand>
</feature>
<dbReference type="Proteomes" id="UP000617041">
    <property type="component" value="Unassembled WGS sequence"/>
</dbReference>
<accession>A0A934UPU0</accession>
<evidence type="ECO:0000313" key="5">
    <source>
        <dbReference type="Proteomes" id="UP000617041"/>
    </source>
</evidence>
<dbReference type="SUPFAM" id="SSF55031">
    <property type="entry name" value="Bacterial exopeptidase dimerisation domain"/>
    <property type="match status" value="1"/>
</dbReference>
<organism evidence="4 5">
    <name type="scientific">Ramlibacter algicola</name>
    <dbReference type="NCBI Taxonomy" id="2795217"/>
    <lineage>
        <taxon>Bacteria</taxon>
        <taxon>Pseudomonadati</taxon>
        <taxon>Pseudomonadota</taxon>
        <taxon>Betaproteobacteria</taxon>
        <taxon>Burkholderiales</taxon>
        <taxon>Comamonadaceae</taxon>
        <taxon>Ramlibacter</taxon>
    </lineage>
</organism>
<dbReference type="AlphaFoldDB" id="A0A934UPU0"/>
<gene>
    <name evidence="4" type="ORF">I8E28_04875</name>
</gene>
<evidence type="ECO:0000256" key="1">
    <source>
        <dbReference type="ARBA" id="ARBA00022801"/>
    </source>
</evidence>
<dbReference type="Pfam" id="PF07687">
    <property type="entry name" value="M20_dimer"/>
    <property type="match status" value="1"/>
</dbReference>
<dbReference type="GO" id="GO:0050118">
    <property type="term" value="F:N-acetyldiaminopimelate deacetylase activity"/>
    <property type="evidence" value="ECO:0007669"/>
    <property type="project" value="UniProtKB-ARBA"/>
</dbReference>
<name>A0A934UPU0_9BURK</name>
<dbReference type="SUPFAM" id="SSF53187">
    <property type="entry name" value="Zn-dependent exopeptidases"/>
    <property type="match status" value="1"/>
</dbReference>
<protein>
    <submittedName>
        <fullName evidence="4">Amidohydrolase</fullName>
    </submittedName>
</protein>
<feature type="binding site" evidence="2">
    <location>
        <position position="103"/>
    </location>
    <ligand>
        <name>Mn(2+)</name>
        <dbReference type="ChEBI" id="CHEBI:29035"/>
        <label>2</label>
    </ligand>
</feature>
<feature type="domain" description="Peptidase M20 dimerisation" evidence="3">
    <location>
        <begin position="185"/>
        <end position="281"/>
    </location>
</feature>
<feature type="binding site" evidence="2">
    <location>
        <position position="162"/>
    </location>
    <ligand>
        <name>Mn(2+)</name>
        <dbReference type="ChEBI" id="CHEBI:29035"/>
        <label>2</label>
    </ligand>
</feature>
<keyword evidence="2" id="KW-0464">Manganese</keyword>
<dbReference type="Gene3D" id="3.40.630.10">
    <property type="entry name" value="Zn peptidases"/>
    <property type="match status" value="1"/>
</dbReference>
<evidence type="ECO:0000259" key="3">
    <source>
        <dbReference type="Pfam" id="PF07687"/>
    </source>
</evidence>
<keyword evidence="5" id="KW-1185">Reference proteome</keyword>
<evidence type="ECO:0000313" key="4">
    <source>
        <dbReference type="EMBL" id="MBK0391914.1"/>
    </source>
</evidence>
<sequence>MNVLDSIVTQAASITALRRDIHAHPELCFEEVRTADLVAAKLTEWGIPVHRGMGKTGVVGIIRNGTSDRAIGLRADMDALPMQEFNTFEHASKHPGRMHACGHDGHVAMLLAAAQHFAKQRTFDGTVYVIFQPAEEGGGGAREMIRDGLFDKFPMEAVFGMHNWPGPQAGRFAVSPGPVMASSNEFRITIRGKGSHAALPHMGIDPVPVACQMVQAFQTIISRNKKPIDAGVISVTMIHAGEATNVVPDSCELQGTVRTFTLEVLDLIERRMKQVAENICAAHEAVCEFEFVRNYPPTVNSQKEAEFARQVMASIVGEQNVDVQEPTMGAEDFAYMLQAKPGAYCFIANGTGDHRQIGHGGGPCTLHNPSYDFNDELIPLGATYWVRLAEAWLAK</sequence>
<evidence type="ECO:0000256" key="2">
    <source>
        <dbReference type="PIRSR" id="PIRSR005962-1"/>
    </source>
</evidence>
<dbReference type="Gene3D" id="3.30.70.360">
    <property type="match status" value="1"/>
</dbReference>
<dbReference type="InterPro" id="IPR011650">
    <property type="entry name" value="Peptidase_M20_dimer"/>
</dbReference>